<evidence type="ECO:0000313" key="3">
    <source>
        <dbReference type="EMBL" id="SHK62061.1"/>
    </source>
</evidence>
<proteinExistence type="predicted"/>
<dbReference type="GO" id="GO:0016491">
    <property type="term" value="F:oxidoreductase activity"/>
    <property type="evidence" value="ECO:0007669"/>
    <property type="project" value="UniProtKB-KW"/>
</dbReference>
<dbReference type="AlphaFoldDB" id="A0A1M6TYS3"/>
<accession>A0A1M6TYS3</accession>
<dbReference type="FunFam" id="3.20.20.100:FF:000004">
    <property type="entry name" value="Oxidoreductase, aldo/keto reductase"/>
    <property type="match status" value="1"/>
</dbReference>
<reference evidence="4" key="1">
    <citation type="submission" date="2016-11" db="EMBL/GenBank/DDBJ databases">
        <authorList>
            <person name="Varghese N."/>
            <person name="Submissions S."/>
        </authorList>
    </citation>
    <scope>NUCLEOTIDE SEQUENCE [LARGE SCALE GENOMIC DNA]</scope>
    <source>
        <strain evidence="4">USBA-503</strain>
    </source>
</reference>
<name>A0A1M6TYS3_9BACL</name>
<dbReference type="PANTHER" id="PTHR43364:SF4">
    <property type="entry name" value="NAD(P)-LINKED OXIDOREDUCTASE SUPERFAMILY PROTEIN"/>
    <property type="match status" value="1"/>
</dbReference>
<evidence type="ECO:0000313" key="4">
    <source>
        <dbReference type="Proteomes" id="UP000184016"/>
    </source>
</evidence>
<evidence type="ECO:0000259" key="2">
    <source>
        <dbReference type="Pfam" id="PF00248"/>
    </source>
</evidence>
<dbReference type="EMBL" id="FRAF01000018">
    <property type="protein sequence ID" value="SHK62061.1"/>
    <property type="molecule type" value="Genomic_DNA"/>
</dbReference>
<feature type="domain" description="NADP-dependent oxidoreductase" evidence="2">
    <location>
        <begin position="16"/>
        <end position="308"/>
    </location>
</feature>
<sequence length="324" mass="35279">MKYRHLGKSGLEVSVIGLGTNAFGGRADKASSIRIIHQALDAGLNMIDTANVYTNTQSESMIGDALIGRRSAAILATKGGMPRGEGANRRGATRIHLTTELEGSLRRLQTDYVDLYQVHTFDPHTPLEETLAALDDFISSGKVRYIGASNFQAWELMKSLSLSERHHWAKFISVQPCYSLADRTIEQELIPMCVSEGVGIIPYFPLAGGILTGKYTKDSTPQGSRAEKDPNFAKKLDDSRIELGNQVAQLAEKLGATATTLSLAWLLHQPAVSTVIVGATKVEQLEQNLQAAELELSADTLQTLDEMSKSFVYAPPFAVYRPLG</sequence>
<dbReference type="GO" id="GO:0005829">
    <property type="term" value="C:cytosol"/>
    <property type="evidence" value="ECO:0007669"/>
    <property type="project" value="TreeGrafter"/>
</dbReference>
<organism evidence="3 4">
    <name type="scientific">Alicyclobacillus tolerans</name>
    <dbReference type="NCBI Taxonomy" id="90970"/>
    <lineage>
        <taxon>Bacteria</taxon>
        <taxon>Bacillati</taxon>
        <taxon>Bacillota</taxon>
        <taxon>Bacilli</taxon>
        <taxon>Bacillales</taxon>
        <taxon>Alicyclobacillaceae</taxon>
        <taxon>Alicyclobacillus</taxon>
    </lineage>
</organism>
<gene>
    <name evidence="3" type="ORF">SAMN05443507_1188</name>
</gene>
<dbReference type="PRINTS" id="PR00069">
    <property type="entry name" value="ALDKETRDTASE"/>
</dbReference>
<dbReference type="STRING" id="1830138.SAMN05443507_1188"/>
<dbReference type="SUPFAM" id="SSF51430">
    <property type="entry name" value="NAD(P)-linked oxidoreductase"/>
    <property type="match status" value="1"/>
</dbReference>
<dbReference type="OrthoDB" id="249577at2"/>
<dbReference type="PANTHER" id="PTHR43364">
    <property type="entry name" value="NADH-SPECIFIC METHYLGLYOXAL REDUCTASE-RELATED"/>
    <property type="match status" value="1"/>
</dbReference>
<protein>
    <submittedName>
        <fullName evidence="3">Predicted oxidoreductase</fullName>
    </submittedName>
</protein>
<keyword evidence="4" id="KW-1185">Reference proteome</keyword>
<dbReference type="Proteomes" id="UP000184016">
    <property type="component" value="Unassembled WGS sequence"/>
</dbReference>
<dbReference type="InterPro" id="IPR023210">
    <property type="entry name" value="NADP_OxRdtase_dom"/>
</dbReference>
<dbReference type="InterPro" id="IPR050523">
    <property type="entry name" value="AKR_Detox_Biosynth"/>
</dbReference>
<dbReference type="InterPro" id="IPR036812">
    <property type="entry name" value="NAD(P)_OxRdtase_dom_sf"/>
</dbReference>
<dbReference type="RefSeq" id="WP_072874569.1">
    <property type="nucleotide sequence ID" value="NZ_FRAF01000018.1"/>
</dbReference>
<keyword evidence="1" id="KW-0560">Oxidoreductase</keyword>
<evidence type="ECO:0000256" key="1">
    <source>
        <dbReference type="ARBA" id="ARBA00023002"/>
    </source>
</evidence>
<dbReference type="Gene3D" id="3.20.20.100">
    <property type="entry name" value="NADP-dependent oxidoreductase domain"/>
    <property type="match status" value="1"/>
</dbReference>
<dbReference type="Pfam" id="PF00248">
    <property type="entry name" value="Aldo_ket_red"/>
    <property type="match status" value="1"/>
</dbReference>
<dbReference type="InterPro" id="IPR020471">
    <property type="entry name" value="AKR"/>
</dbReference>